<feature type="region of interest" description="Disordered" evidence="1">
    <location>
        <begin position="1"/>
        <end position="85"/>
    </location>
</feature>
<dbReference type="Proteomes" id="UP000027180">
    <property type="component" value="Chromosome"/>
</dbReference>
<sequence length="85" mass="8968">MPARESGTISRRCRSLLEKEAIMSNKDPIPNADPPRGPTPTPGIPDPTQEKPPLTPAEDPADTKNPQDRPLDPALLPIGDPAGAA</sequence>
<proteinExistence type="predicted"/>
<feature type="compositionally biased region" description="Pro residues" evidence="1">
    <location>
        <begin position="31"/>
        <end position="45"/>
    </location>
</feature>
<dbReference type="KEGG" id="rei:IE4771_CH01057"/>
<dbReference type="EMBL" id="CP006986">
    <property type="protein sequence ID" value="AIC26210.1"/>
    <property type="molecule type" value="Genomic_DNA"/>
</dbReference>
<dbReference type="HOGENOM" id="CLU_150041_1_0_5"/>
<dbReference type="AlphaFoldDB" id="A0A060I2T0"/>
<evidence type="ECO:0000313" key="3">
    <source>
        <dbReference type="Proteomes" id="UP000027180"/>
    </source>
</evidence>
<organism evidence="2 3">
    <name type="scientific">Rhizobium etli bv. mimosae str. IE4771</name>
    <dbReference type="NCBI Taxonomy" id="1432050"/>
    <lineage>
        <taxon>Bacteria</taxon>
        <taxon>Pseudomonadati</taxon>
        <taxon>Pseudomonadota</taxon>
        <taxon>Alphaproteobacteria</taxon>
        <taxon>Hyphomicrobiales</taxon>
        <taxon>Rhizobiaceae</taxon>
        <taxon>Rhizobium/Agrobacterium group</taxon>
        <taxon>Rhizobium</taxon>
    </lineage>
</organism>
<evidence type="ECO:0000313" key="2">
    <source>
        <dbReference type="EMBL" id="AIC26210.1"/>
    </source>
</evidence>
<protein>
    <submittedName>
        <fullName evidence="2">Uncharacterized protein</fullName>
    </submittedName>
</protein>
<name>A0A060I2T0_RHIET</name>
<accession>A0A060I2T0</accession>
<gene>
    <name evidence="2" type="ORF">IE4771_CH01057</name>
</gene>
<evidence type="ECO:0000256" key="1">
    <source>
        <dbReference type="SAM" id="MobiDB-lite"/>
    </source>
</evidence>
<feature type="compositionally biased region" description="Basic and acidic residues" evidence="1">
    <location>
        <begin position="61"/>
        <end position="71"/>
    </location>
</feature>
<reference evidence="2 3" key="1">
    <citation type="submission" date="2013-12" db="EMBL/GenBank/DDBJ databases">
        <title>Complete genome sequence of Rhizobium etli bv. mimosae IE4771.</title>
        <authorList>
            <person name="Bustos P."/>
            <person name="Santamaria R.I."/>
            <person name="Lozano L."/>
            <person name="Ormeno-Orrillo E."/>
            <person name="Rogel M.A."/>
            <person name="Romero D."/>
            <person name="Cevallos M.A."/>
            <person name="Martinez-Romero E."/>
            <person name="Gonzalez V."/>
        </authorList>
    </citation>
    <scope>NUCLEOTIDE SEQUENCE [LARGE SCALE GENOMIC DNA]</scope>
    <source>
        <strain evidence="2 3">IE4771</strain>
    </source>
</reference>